<organism evidence="6 7">
    <name type="scientific">Sutterella parvirubra YIT 11816</name>
    <dbReference type="NCBI Taxonomy" id="762967"/>
    <lineage>
        <taxon>Bacteria</taxon>
        <taxon>Pseudomonadati</taxon>
        <taxon>Pseudomonadota</taxon>
        <taxon>Betaproteobacteria</taxon>
        <taxon>Burkholderiales</taxon>
        <taxon>Sutterellaceae</taxon>
        <taxon>Sutterella</taxon>
    </lineage>
</organism>
<protein>
    <submittedName>
        <fullName evidence="6">Putative 23S rRNA (Uracil-5-)-methyltransferase RumA</fullName>
    </submittedName>
</protein>
<dbReference type="GO" id="GO:0051536">
    <property type="term" value="F:iron-sulfur cluster binding"/>
    <property type="evidence" value="ECO:0007669"/>
    <property type="project" value="UniProtKB-KW"/>
</dbReference>
<evidence type="ECO:0000313" key="7">
    <source>
        <dbReference type="Proteomes" id="UP000004956"/>
    </source>
</evidence>
<dbReference type="Gene3D" id="3.40.50.150">
    <property type="entry name" value="Vaccinia Virus protein VP39"/>
    <property type="match status" value="1"/>
</dbReference>
<reference evidence="6 7" key="1">
    <citation type="submission" date="2011-11" db="EMBL/GenBank/DDBJ databases">
        <authorList>
            <person name="Weinstock G."/>
            <person name="Sodergren E."/>
            <person name="Clifton S."/>
            <person name="Fulton L."/>
            <person name="Fulton B."/>
            <person name="Courtney L."/>
            <person name="Fronick C."/>
            <person name="Harrison M."/>
            <person name="Strong C."/>
            <person name="Farmer C."/>
            <person name="Delahaunty K."/>
            <person name="Markovic C."/>
            <person name="Hall O."/>
            <person name="Minx P."/>
            <person name="Tomlinson C."/>
            <person name="Mitreva M."/>
            <person name="Hou S."/>
            <person name="Chen J."/>
            <person name="Wollam A."/>
            <person name="Pepin K.H."/>
            <person name="Johnson M."/>
            <person name="Bhonagiri V."/>
            <person name="Zhang X."/>
            <person name="Suruliraj S."/>
            <person name="Warren W."/>
            <person name="Chinwalla A."/>
            <person name="Mardis E.R."/>
            <person name="Wilson R.K."/>
        </authorList>
    </citation>
    <scope>NUCLEOTIDE SEQUENCE [LARGE SCALE GENOMIC DNA]</scope>
    <source>
        <strain evidence="6 7">YIT 11816</strain>
    </source>
</reference>
<keyword evidence="7" id="KW-1185">Reference proteome</keyword>
<dbReference type="Gene3D" id="2.40.50.1070">
    <property type="match status" value="1"/>
</dbReference>
<dbReference type="GO" id="GO:0070041">
    <property type="term" value="F:rRNA (uridine-C5-)-methyltransferase activity"/>
    <property type="evidence" value="ECO:0007669"/>
    <property type="project" value="TreeGrafter"/>
</dbReference>
<evidence type="ECO:0000313" key="6">
    <source>
        <dbReference type="EMBL" id="EHY31495.1"/>
    </source>
</evidence>
<dbReference type="EMBL" id="AFBQ01000154">
    <property type="protein sequence ID" value="EHY31495.1"/>
    <property type="molecule type" value="Genomic_DNA"/>
</dbReference>
<dbReference type="InterPro" id="IPR010280">
    <property type="entry name" value="U5_MeTrfase_fam"/>
</dbReference>
<feature type="binding site" evidence="5">
    <location>
        <position position="314"/>
    </location>
    <ligand>
        <name>S-adenosyl-L-methionine</name>
        <dbReference type="ChEBI" id="CHEBI:59789"/>
    </ligand>
</feature>
<keyword evidence="4" id="KW-0408">Iron</keyword>
<dbReference type="AlphaFoldDB" id="H3KEH5"/>
<dbReference type="OrthoDB" id="9804590at2"/>
<dbReference type="PATRIC" id="fig|762967.3.peg.900"/>
<dbReference type="Proteomes" id="UP000004956">
    <property type="component" value="Unassembled WGS sequence"/>
</dbReference>
<keyword evidence="3 5" id="KW-0949">S-adenosyl-L-methionine</keyword>
<keyword evidence="4" id="KW-0411">Iron-sulfur</keyword>
<keyword evidence="4" id="KW-0479">Metal-binding</keyword>
<dbReference type="SUPFAM" id="SSF50249">
    <property type="entry name" value="Nucleic acid-binding proteins"/>
    <property type="match status" value="1"/>
</dbReference>
<sequence>MPSMTSSKTSDNLPAGTLTVTGLHPSGAGLSTFEGLTVLVPGAIPGDVVDARWTPPKPGGRFGLAQSFTVVSASPDADPTRCPLADACGGCPAGRLRYEAELAVKTRLLLEEPLRAAGFAVPVETPAGQPEGARTGFRNKAILRPVRIDGKLRFGMYRARSHEVVPAEDCPQTPAWMAEALRRTAEVLTEVPLYDEKTGEGILRAVLLRDGAVGGTTDEEPGKAARTRLLTPVLKSFDAVDLQTLDAMLRAALAGRDGREEKEDLRVTLIWRENAEPGNAVPGPGRSWSADAVDAIDARVMDDIFAVGPDTFLQVNAVQTPVLYRKAIDALELTGDEDLLDLYSGVGTITLALARRTKGRVLGIEVNPKSVENARRNAARAGLENRTRFEAGLVEDLLSNLLAEEASAGFRPVKAVIDPAFKGIEASVAKALGDAGLTRLVYVSCNPQTFVRDAKRLEAAGLKLIRVEAVDMFLGALHLEAVGTFVRNG</sequence>
<dbReference type="PANTHER" id="PTHR11061">
    <property type="entry name" value="RNA M5U METHYLTRANSFERASE"/>
    <property type="match status" value="1"/>
</dbReference>
<accession>H3KEH5</accession>
<dbReference type="STRING" id="762967.HMPREF9440_01139"/>
<dbReference type="SUPFAM" id="SSF53335">
    <property type="entry name" value="S-adenosyl-L-methionine-dependent methyltransferases"/>
    <property type="match status" value="1"/>
</dbReference>
<dbReference type="PROSITE" id="PS51687">
    <property type="entry name" value="SAM_MT_RNA_M5U"/>
    <property type="match status" value="1"/>
</dbReference>
<comment type="similarity">
    <text evidence="5">Belongs to the class I-like SAM-binding methyltransferase superfamily. RNA M5U methyltransferase family.</text>
</comment>
<name>H3KEH5_9BURK</name>
<dbReference type="GO" id="GO:0070475">
    <property type="term" value="P:rRNA base methylation"/>
    <property type="evidence" value="ECO:0007669"/>
    <property type="project" value="TreeGrafter"/>
</dbReference>
<dbReference type="HOGENOM" id="CLU_014689_7_1_4"/>
<keyword evidence="1 5" id="KW-0489">Methyltransferase</keyword>
<dbReference type="CDD" id="cd02440">
    <property type="entry name" value="AdoMet_MTases"/>
    <property type="match status" value="1"/>
</dbReference>
<feature type="binding site" evidence="5">
    <location>
        <position position="365"/>
    </location>
    <ligand>
        <name>S-adenosyl-L-methionine</name>
        <dbReference type="ChEBI" id="CHEBI:59789"/>
    </ligand>
</feature>
<feature type="binding site" evidence="5">
    <location>
        <position position="343"/>
    </location>
    <ligand>
        <name>S-adenosyl-L-methionine</name>
        <dbReference type="ChEBI" id="CHEBI:59789"/>
    </ligand>
</feature>
<evidence type="ECO:0000256" key="1">
    <source>
        <dbReference type="ARBA" id="ARBA00022603"/>
    </source>
</evidence>
<evidence type="ECO:0000256" key="2">
    <source>
        <dbReference type="ARBA" id="ARBA00022679"/>
    </source>
</evidence>
<dbReference type="PANTHER" id="PTHR11061:SF30">
    <property type="entry name" value="TRNA (URACIL(54)-C(5))-METHYLTRANSFERASE"/>
    <property type="match status" value="1"/>
</dbReference>
<comment type="caution">
    <text evidence="6">The sequence shown here is derived from an EMBL/GenBank/DDBJ whole genome shotgun (WGS) entry which is preliminary data.</text>
</comment>
<evidence type="ECO:0000256" key="3">
    <source>
        <dbReference type="ARBA" id="ARBA00022691"/>
    </source>
</evidence>
<evidence type="ECO:0000256" key="4">
    <source>
        <dbReference type="ARBA" id="ARBA00023014"/>
    </source>
</evidence>
<dbReference type="InterPro" id="IPR012340">
    <property type="entry name" value="NA-bd_OB-fold"/>
</dbReference>
<proteinExistence type="inferred from homology"/>
<feature type="binding site" evidence="5">
    <location>
        <position position="418"/>
    </location>
    <ligand>
        <name>S-adenosyl-L-methionine</name>
        <dbReference type="ChEBI" id="CHEBI:59789"/>
    </ligand>
</feature>
<dbReference type="Gene3D" id="2.40.50.140">
    <property type="entry name" value="Nucleic acid-binding proteins"/>
    <property type="match status" value="1"/>
</dbReference>
<dbReference type="Pfam" id="PF05958">
    <property type="entry name" value="tRNA_U5-meth_tr"/>
    <property type="match status" value="1"/>
</dbReference>
<dbReference type="InterPro" id="IPR029063">
    <property type="entry name" value="SAM-dependent_MTases_sf"/>
</dbReference>
<gene>
    <name evidence="6" type="ORF">HMPREF9440_01139</name>
</gene>
<evidence type="ECO:0000256" key="5">
    <source>
        <dbReference type="PROSITE-ProRule" id="PRU01024"/>
    </source>
</evidence>
<keyword evidence="2 5" id="KW-0808">Transferase</keyword>
<feature type="active site" description="Nucleophile" evidence="5">
    <location>
        <position position="445"/>
    </location>
</feature>